<evidence type="ECO:0000259" key="2">
    <source>
        <dbReference type="Pfam" id="PF04149"/>
    </source>
</evidence>
<accession>A0A6I4M2V7</accession>
<comment type="caution">
    <text evidence="3">The sequence shown here is derived from an EMBL/GenBank/DDBJ whole genome shotgun (WGS) entry which is preliminary data.</text>
</comment>
<evidence type="ECO:0000313" key="4">
    <source>
        <dbReference type="Proteomes" id="UP000462055"/>
    </source>
</evidence>
<dbReference type="Pfam" id="PF04149">
    <property type="entry name" value="DUF397"/>
    <property type="match status" value="1"/>
</dbReference>
<evidence type="ECO:0000256" key="1">
    <source>
        <dbReference type="SAM" id="MobiDB-lite"/>
    </source>
</evidence>
<gene>
    <name evidence="3" type="ORF">F8568_008115</name>
</gene>
<dbReference type="InterPro" id="IPR007278">
    <property type="entry name" value="DUF397"/>
</dbReference>
<organism evidence="3 4">
    <name type="scientific">Actinomadura physcomitrii</name>
    <dbReference type="NCBI Taxonomy" id="2650748"/>
    <lineage>
        <taxon>Bacteria</taxon>
        <taxon>Bacillati</taxon>
        <taxon>Actinomycetota</taxon>
        <taxon>Actinomycetes</taxon>
        <taxon>Streptosporangiales</taxon>
        <taxon>Thermomonosporaceae</taxon>
        <taxon>Actinomadura</taxon>
    </lineage>
</organism>
<feature type="domain" description="DUF397" evidence="2">
    <location>
        <begin position="24"/>
        <end position="75"/>
    </location>
</feature>
<protein>
    <submittedName>
        <fullName evidence="3">DUF397 domain-containing protein</fullName>
    </submittedName>
</protein>
<sequence length="82" mass="9077">MPLSQEDSRDDRTSSVRSMSERIQWRKSSHSGGDATQCVEVAGRRHMIAKRDSKDPLGPVLAFSAGEWAVSLGDVKRGRYDA</sequence>
<evidence type="ECO:0000313" key="3">
    <source>
        <dbReference type="EMBL" id="MWA00338.1"/>
    </source>
</evidence>
<feature type="region of interest" description="Disordered" evidence="1">
    <location>
        <begin position="1"/>
        <end position="36"/>
    </location>
</feature>
<reference evidence="3" key="1">
    <citation type="submission" date="2019-12" db="EMBL/GenBank/DDBJ databases">
        <title>Actinomadura physcomitrii sp. nov., a novel actinomycete isolated from moss [Physcomitrium sphaericum (Ludw) Fuernr].</title>
        <authorList>
            <person name="Zhuang X."/>
        </authorList>
    </citation>
    <scope>NUCLEOTIDE SEQUENCE [LARGE SCALE GENOMIC DNA]</scope>
    <source>
        <strain evidence="3">LD22</strain>
    </source>
</reference>
<dbReference type="Proteomes" id="UP000462055">
    <property type="component" value="Unassembled WGS sequence"/>
</dbReference>
<keyword evidence="4" id="KW-1185">Reference proteome</keyword>
<dbReference type="EMBL" id="WBMS02000005">
    <property type="protein sequence ID" value="MWA00338.1"/>
    <property type="molecule type" value="Genomic_DNA"/>
</dbReference>
<dbReference type="AlphaFoldDB" id="A0A6I4M2V7"/>
<proteinExistence type="predicted"/>
<name>A0A6I4M2V7_9ACTN</name>
<feature type="compositionally biased region" description="Basic and acidic residues" evidence="1">
    <location>
        <begin position="1"/>
        <end position="24"/>
    </location>
</feature>